<dbReference type="CDD" id="cd05379">
    <property type="entry name" value="CAP_bacterial"/>
    <property type="match status" value="1"/>
</dbReference>
<gene>
    <name evidence="1" type="ORF">GLX28_04290</name>
</gene>
<dbReference type="Gene3D" id="3.40.33.10">
    <property type="entry name" value="CAP"/>
    <property type="match status" value="1"/>
</dbReference>
<proteinExistence type="predicted"/>
<protein>
    <recommendedName>
        <fullName evidence="3">CAP domain-containing protein</fullName>
    </recommendedName>
</protein>
<evidence type="ECO:0008006" key="3">
    <source>
        <dbReference type="Google" id="ProtNLM"/>
    </source>
</evidence>
<dbReference type="RefSeq" id="WP_160977054.1">
    <property type="nucleotide sequence ID" value="NZ_WVHK01000009.1"/>
</dbReference>
<dbReference type="InterPro" id="IPR035940">
    <property type="entry name" value="CAP_sf"/>
</dbReference>
<evidence type="ECO:0000313" key="1">
    <source>
        <dbReference type="EMBL" id="MXV18856.1"/>
    </source>
</evidence>
<dbReference type="Proteomes" id="UP000430519">
    <property type="component" value="Unassembled WGS sequence"/>
</dbReference>
<reference evidence="1 2" key="1">
    <citation type="submission" date="2019-11" db="EMBL/GenBank/DDBJ databases">
        <title>Genome sequence of Deinococcus xianganensis Y35, AI-2 producing algicidal bacterium, isolated from lake water.</title>
        <authorList>
            <person name="Li Y."/>
        </authorList>
    </citation>
    <scope>NUCLEOTIDE SEQUENCE [LARGE SCALE GENOMIC DNA]</scope>
    <source>
        <strain evidence="1 2">Y35</strain>
    </source>
</reference>
<organism evidence="1 2">
    <name type="scientific">Deinococcus xianganensis</name>
    <dbReference type="NCBI Taxonomy" id="1507289"/>
    <lineage>
        <taxon>Bacteria</taxon>
        <taxon>Thermotogati</taxon>
        <taxon>Deinococcota</taxon>
        <taxon>Deinococci</taxon>
        <taxon>Deinococcales</taxon>
        <taxon>Deinococcaceae</taxon>
        <taxon>Deinococcus</taxon>
    </lineage>
</organism>
<comment type="caution">
    <text evidence="1">The sequence shown here is derived from an EMBL/GenBank/DDBJ whole genome shotgun (WGS) entry which is preliminary data.</text>
</comment>
<dbReference type="PROSITE" id="PS51257">
    <property type="entry name" value="PROKAR_LIPOPROTEIN"/>
    <property type="match status" value="1"/>
</dbReference>
<dbReference type="SUPFAM" id="SSF55797">
    <property type="entry name" value="PR-1-like"/>
    <property type="match status" value="1"/>
</dbReference>
<dbReference type="AlphaFoldDB" id="A0A6I4YFX4"/>
<accession>A0A6I4YFX4</accession>
<dbReference type="EMBL" id="WVHK01000009">
    <property type="protein sequence ID" value="MXV18856.1"/>
    <property type="molecule type" value="Genomic_DNA"/>
</dbReference>
<keyword evidence="2" id="KW-1185">Reference proteome</keyword>
<evidence type="ECO:0000313" key="2">
    <source>
        <dbReference type="Proteomes" id="UP000430519"/>
    </source>
</evidence>
<sequence length="216" mass="23035">MTRAWWVMGLVSAVLVGCGGGETPDVERVEDGPVTVMVEDGFYGVNFSYTTSASFTPLRAPLPGFAQSQAEREMLAAINAERARGGVCPTGVFPAAAQLKFEGHLHKAATQYGQELAASGRLELPHRSRVDNRVPSQRMVDAGYRPVPPNGIEWVFGESLAAGEGFTDPAEVIAAWKASPSHCRALFENIGNGAVARVDGAAGTYWVLNVAGWENE</sequence>
<name>A0A6I4YFX4_9DEIO</name>